<feature type="compositionally biased region" description="Low complexity" evidence="1">
    <location>
        <begin position="28"/>
        <end position="60"/>
    </location>
</feature>
<feature type="compositionally biased region" description="Polar residues" evidence="1">
    <location>
        <begin position="13"/>
        <end position="22"/>
    </location>
</feature>
<proteinExistence type="predicted"/>
<reference evidence="2" key="1">
    <citation type="submission" date="2021-01" db="EMBL/GenBank/DDBJ databases">
        <authorList>
            <consortium name="Genoscope - CEA"/>
            <person name="William W."/>
        </authorList>
    </citation>
    <scope>NUCLEOTIDE SEQUENCE</scope>
</reference>
<dbReference type="EMBL" id="CAJJDM010000008">
    <property type="protein sequence ID" value="CAD8047272.1"/>
    <property type="molecule type" value="Genomic_DNA"/>
</dbReference>
<name>A0A8S1JWZ9_PARPR</name>
<comment type="caution">
    <text evidence="2">The sequence shown here is derived from an EMBL/GenBank/DDBJ whole genome shotgun (WGS) entry which is preliminary data.</text>
</comment>
<keyword evidence="3" id="KW-1185">Reference proteome</keyword>
<evidence type="ECO:0000313" key="2">
    <source>
        <dbReference type="EMBL" id="CAD8047272.1"/>
    </source>
</evidence>
<feature type="region of interest" description="Disordered" evidence="1">
    <location>
        <begin position="1"/>
        <end position="60"/>
    </location>
</feature>
<dbReference type="Proteomes" id="UP000688137">
    <property type="component" value="Unassembled WGS sequence"/>
</dbReference>
<evidence type="ECO:0000256" key="1">
    <source>
        <dbReference type="SAM" id="MobiDB-lite"/>
    </source>
</evidence>
<protein>
    <submittedName>
        <fullName evidence="2">Uncharacterized protein</fullName>
    </submittedName>
</protein>
<organism evidence="2 3">
    <name type="scientific">Paramecium primaurelia</name>
    <dbReference type="NCBI Taxonomy" id="5886"/>
    <lineage>
        <taxon>Eukaryota</taxon>
        <taxon>Sar</taxon>
        <taxon>Alveolata</taxon>
        <taxon>Ciliophora</taxon>
        <taxon>Intramacronucleata</taxon>
        <taxon>Oligohymenophorea</taxon>
        <taxon>Peniculida</taxon>
        <taxon>Parameciidae</taxon>
        <taxon>Paramecium</taxon>
    </lineage>
</organism>
<feature type="compositionally biased region" description="Basic residues" evidence="1">
    <location>
        <begin position="1"/>
        <end position="10"/>
    </location>
</feature>
<evidence type="ECO:0000313" key="3">
    <source>
        <dbReference type="Proteomes" id="UP000688137"/>
    </source>
</evidence>
<gene>
    <name evidence="2" type="ORF">PPRIM_AZ9-3.1.T0110345</name>
</gene>
<accession>A0A8S1JWZ9</accession>
<sequence length="116" mass="13524">MGACNSKKKEKNISQLNQSKGTQDQERQQPQNSSYNQQQNIEQQNYNPPNQLQQLNSSNYNQQLEEGDLDLLKDDIYVQNINKSFNDIYQLFNKMTSEFDQLSQFLLSGAQQEVQI</sequence>
<dbReference type="AlphaFoldDB" id="A0A8S1JWZ9"/>